<protein>
    <recommendedName>
        <fullName evidence="2">Large ribosomal subunit protein uL23 N-terminal domain-containing protein</fullName>
    </recommendedName>
</protein>
<dbReference type="AlphaFoldDB" id="A0A8J6AFX0"/>
<feature type="compositionally biased region" description="Basic and acidic residues" evidence="1">
    <location>
        <begin position="22"/>
        <end position="33"/>
    </location>
</feature>
<gene>
    <name evidence="3" type="ORF">J0S82_016892</name>
</gene>
<evidence type="ECO:0000313" key="4">
    <source>
        <dbReference type="Proteomes" id="UP000700334"/>
    </source>
</evidence>
<proteinExistence type="predicted"/>
<feature type="compositionally biased region" description="Basic and acidic residues" evidence="1">
    <location>
        <begin position="58"/>
        <end position="67"/>
    </location>
</feature>
<evidence type="ECO:0000313" key="3">
    <source>
        <dbReference type="EMBL" id="KAG8518052.1"/>
    </source>
</evidence>
<comment type="caution">
    <text evidence="3">The sequence shown here is derived from an EMBL/GenBank/DDBJ whole genome shotgun (WGS) entry which is preliminary data.</text>
</comment>
<keyword evidence="4" id="KW-1185">Reference proteome</keyword>
<dbReference type="InterPro" id="IPR005633">
    <property type="entry name" value="Ribosomal_uL23_N"/>
</dbReference>
<evidence type="ECO:0000256" key="1">
    <source>
        <dbReference type="SAM" id="MobiDB-lite"/>
    </source>
</evidence>
<evidence type="ECO:0000259" key="2">
    <source>
        <dbReference type="Pfam" id="PF03939"/>
    </source>
</evidence>
<sequence>MVPKVKETPAPSKAEAKAQALEARKAVLKDAHSHKSRKTHPSPTYGPGHCNAEGTHMSSEEHPGRNNLDHCCAVIKFPLTPTQP</sequence>
<organism evidence="3 4">
    <name type="scientific">Galemys pyrenaicus</name>
    <name type="common">Iberian desman</name>
    <name type="synonym">Pyrenean desman</name>
    <dbReference type="NCBI Taxonomy" id="202257"/>
    <lineage>
        <taxon>Eukaryota</taxon>
        <taxon>Metazoa</taxon>
        <taxon>Chordata</taxon>
        <taxon>Craniata</taxon>
        <taxon>Vertebrata</taxon>
        <taxon>Euteleostomi</taxon>
        <taxon>Mammalia</taxon>
        <taxon>Eutheria</taxon>
        <taxon>Laurasiatheria</taxon>
        <taxon>Eulipotyphla</taxon>
        <taxon>Talpidae</taxon>
        <taxon>Galemys</taxon>
    </lineage>
</organism>
<dbReference type="Proteomes" id="UP000700334">
    <property type="component" value="Unassembled WGS sequence"/>
</dbReference>
<accession>A0A8J6AFX0</accession>
<name>A0A8J6AFX0_GALPY</name>
<reference evidence="3" key="1">
    <citation type="journal article" date="2021" name="Evol. Appl.">
        <title>The genome of the Pyrenean desman and the effects of bottlenecks and inbreeding on the genomic landscape of an endangered species.</title>
        <authorList>
            <person name="Escoda L."/>
            <person name="Castresana J."/>
        </authorList>
    </citation>
    <scope>NUCLEOTIDE SEQUENCE</scope>
    <source>
        <strain evidence="3">IBE-C5619</strain>
    </source>
</reference>
<feature type="domain" description="Large ribosomal subunit protein uL23 N-terminal" evidence="2">
    <location>
        <begin position="16"/>
        <end position="44"/>
    </location>
</feature>
<dbReference type="Pfam" id="PF03939">
    <property type="entry name" value="Ribosomal_L23eN"/>
    <property type="match status" value="1"/>
</dbReference>
<dbReference type="EMBL" id="JAGFMF010011641">
    <property type="protein sequence ID" value="KAG8518052.1"/>
    <property type="molecule type" value="Genomic_DNA"/>
</dbReference>
<feature type="region of interest" description="Disordered" evidence="1">
    <location>
        <begin position="1"/>
        <end position="67"/>
    </location>
</feature>